<organism evidence="8 9">
    <name type="scientific">Oceanotoga teriensis</name>
    <dbReference type="NCBI Taxonomy" id="515440"/>
    <lineage>
        <taxon>Bacteria</taxon>
        <taxon>Thermotogati</taxon>
        <taxon>Thermotogota</taxon>
        <taxon>Thermotogae</taxon>
        <taxon>Petrotogales</taxon>
        <taxon>Petrotogaceae</taxon>
        <taxon>Oceanotoga</taxon>
    </lineage>
</organism>
<keyword evidence="4" id="KW-0175">Coiled coil</keyword>
<comment type="caution">
    <text evidence="8">The sequence shown here is derived from an EMBL/GenBank/DDBJ whole genome shotgun (WGS) entry which is preliminary data.</text>
</comment>
<name>A0AA45C6M1_9BACT</name>
<keyword evidence="5" id="KW-0812">Transmembrane</keyword>
<dbReference type="PROSITE" id="PS50885">
    <property type="entry name" value="HAMP"/>
    <property type="match status" value="1"/>
</dbReference>
<dbReference type="PANTHER" id="PTHR32089:SF112">
    <property type="entry name" value="LYSOZYME-LIKE PROTEIN-RELATED"/>
    <property type="match status" value="1"/>
</dbReference>
<dbReference type="AlphaFoldDB" id="A0AA45C6M1"/>
<evidence type="ECO:0000259" key="6">
    <source>
        <dbReference type="PROSITE" id="PS50111"/>
    </source>
</evidence>
<feature type="transmembrane region" description="Helical" evidence="5">
    <location>
        <begin position="7"/>
        <end position="27"/>
    </location>
</feature>
<evidence type="ECO:0000259" key="7">
    <source>
        <dbReference type="PROSITE" id="PS50885"/>
    </source>
</evidence>
<dbReference type="Gene3D" id="6.10.340.10">
    <property type="match status" value="1"/>
</dbReference>
<dbReference type="PANTHER" id="PTHR32089">
    <property type="entry name" value="METHYL-ACCEPTING CHEMOTAXIS PROTEIN MCPB"/>
    <property type="match status" value="1"/>
</dbReference>
<dbReference type="Gene3D" id="3.30.450.20">
    <property type="entry name" value="PAS domain"/>
    <property type="match status" value="1"/>
</dbReference>
<sequence length="683" mass="77754">MSIKYKIFIIIFLMGVLPLMINGFLSYNISFKEFEKENFNHLDSIRILKKEQIEDYFKERKIDLNVFSENKQIKNSVRDFVYAFEEYGVESDLWNDYYNKYSDYTELYANEYNYTDIIFVSKEGNIVFSAKNKFDLGINIKEFGLNDFFMSAENGFGFTDFIYSDILKEPVMFIGKPVFKEDKSVGFVVFIINMQPLNDIVHEKVGLGESGEIYIVGSDNKMRSRTYLNDDLDILSQASIVTDVDTGASVEKLDKKSKMEIITDYNGKSVLSSYSDIDVYGMKWGIMAKINFEEALKSAFTIRKIIIMSISITFFIIIIVSVFFSNYISKPLKRLTKIMKKRNLNEKVSVDLMKRKDEVGILTREFFDMVSTLQKIFISFEESSKQVNLSAVNLSSSAEETGAGTEEISGQINMISESALSFKNNMDIINEEILKINDKSIGILKSSEELNIFTDEVNRLSDEGYSSIKNVSGIIKKSSDVSNSNIEEIKKLLDLTSNIGNIIDSINSITDQTNLLALNASIEAARAGEAGKGFAVVASEIRNLADESKKSTDKIRDILNLIYVSSENVEGKSKKVFDYVLSAKKDIDDVSDKFENINNKISSIAKGIKNLNFDVEEQNEYTDNIKNSMVKTIEKLEDMKDQIEFSNEGLKEQVDAVQFIRDNIEELTMLSETLKNDISNFEF</sequence>
<evidence type="ECO:0000313" key="8">
    <source>
        <dbReference type="EMBL" id="PWJ92195.1"/>
    </source>
</evidence>
<dbReference type="RefSeq" id="WP_109604918.1">
    <property type="nucleotide sequence ID" value="NZ_QGGI01000009.1"/>
</dbReference>
<dbReference type="EMBL" id="QGGI01000009">
    <property type="protein sequence ID" value="PWJ92195.1"/>
    <property type="molecule type" value="Genomic_DNA"/>
</dbReference>
<feature type="domain" description="Methyl-accepting transducer" evidence="6">
    <location>
        <begin position="397"/>
        <end position="633"/>
    </location>
</feature>
<dbReference type="GO" id="GO:0016020">
    <property type="term" value="C:membrane"/>
    <property type="evidence" value="ECO:0007669"/>
    <property type="project" value="InterPro"/>
</dbReference>
<feature type="domain" description="HAMP" evidence="7">
    <location>
        <begin position="326"/>
        <end position="378"/>
    </location>
</feature>
<proteinExistence type="inferred from homology"/>
<evidence type="ECO:0000256" key="5">
    <source>
        <dbReference type="SAM" id="Phobius"/>
    </source>
</evidence>
<keyword evidence="5" id="KW-1133">Transmembrane helix</keyword>
<dbReference type="InterPro" id="IPR003660">
    <property type="entry name" value="HAMP_dom"/>
</dbReference>
<dbReference type="Proteomes" id="UP000245921">
    <property type="component" value="Unassembled WGS sequence"/>
</dbReference>
<dbReference type="InterPro" id="IPR004089">
    <property type="entry name" value="MCPsignal_dom"/>
</dbReference>
<dbReference type="GO" id="GO:0007165">
    <property type="term" value="P:signal transduction"/>
    <property type="evidence" value="ECO:0007669"/>
    <property type="project" value="UniProtKB-KW"/>
</dbReference>
<evidence type="ECO:0000313" key="9">
    <source>
        <dbReference type="Proteomes" id="UP000245921"/>
    </source>
</evidence>
<accession>A0AA45C6M1</accession>
<keyword evidence="5" id="KW-0472">Membrane</keyword>
<evidence type="ECO:0000256" key="4">
    <source>
        <dbReference type="SAM" id="Coils"/>
    </source>
</evidence>
<protein>
    <submittedName>
        <fullName evidence="8">Methyl-accepting chemotaxis protein</fullName>
    </submittedName>
</protein>
<evidence type="ECO:0000256" key="3">
    <source>
        <dbReference type="PROSITE-ProRule" id="PRU00284"/>
    </source>
</evidence>
<dbReference type="Gene3D" id="1.10.287.950">
    <property type="entry name" value="Methyl-accepting chemotaxis protein"/>
    <property type="match status" value="1"/>
</dbReference>
<dbReference type="SUPFAM" id="SSF58104">
    <property type="entry name" value="Methyl-accepting chemotaxis protein (MCP) signaling domain"/>
    <property type="match status" value="1"/>
</dbReference>
<dbReference type="Pfam" id="PF00015">
    <property type="entry name" value="MCPsignal"/>
    <property type="match status" value="1"/>
</dbReference>
<evidence type="ECO:0000256" key="1">
    <source>
        <dbReference type="ARBA" id="ARBA00023224"/>
    </source>
</evidence>
<evidence type="ECO:0000256" key="2">
    <source>
        <dbReference type="ARBA" id="ARBA00029447"/>
    </source>
</evidence>
<feature type="coiled-coil region" evidence="4">
    <location>
        <begin position="633"/>
        <end position="677"/>
    </location>
</feature>
<comment type="similarity">
    <text evidence="2">Belongs to the methyl-accepting chemotaxis (MCP) protein family.</text>
</comment>
<keyword evidence="9" id="KW-1185">Reference proteome</keyword>
<dbReference type="PROSITE" id="PS50111">
    <property type="entry name" value="CHEMOTAXIS_TRANSDUC_2"/>
    <property type="match status" value="1"/>
</dbReference>
<gene>
    <name evidence="8" type="ORF">C7380_10978</name>
</gene>
<reference evidence="8 9" key="1">
    <citation type="submission" date="2018-05" db="EMBL/GenBank/DDBJ databases">
        <title>Genomic Encyclopedia of Type Strains, Phase IV (KMG-IV): sequencing the most valuable type-strain genomes for metagenomic binning, comparative biology and taxonomic classification.</title>
        <authorList>
            <person name="Goeker M."/>
        </authorList>
    </citation>
    <scope>NUCLEOTIDE SEQUENCE [LARGE SCALE GENOMIC DNA]</scope>
    <source>
        <strain evidence="8 9">DSM 24906</strain>
    </source>
</reference>
<dbReference type="SMART" id="SM00283">
    <property type="entry name" value="MA"/>
    <property type="match status" value="1"/>
</dbReference>
<dbReference type="CDD" id="cd06225">
    <property type="entry name" value="HAMP"/>
    <property type="match status" value="1"/>
</dbReference>
<feature type="transmembrane region" description="Helical" evidence="5">
    <location>
        <begin position="305"/>
        <end position="328"/>
    </location>
</feature>
<keyword evidence="1 3" id="KW-0807">Transducer</keyword>